<keyword evidence="3" id="KW-0808">Transferase</keyword>
<dbReference type="EMBL" id="JBHHMI010000016">
    <property type="protein sequence ID" value="MFB5268465.1"/>
    <property type="molecule type" value="Genomic_DNA"/>
</dbReference>
<proteinExistence type="predicted"/>
<dbReference type="SUPFAM" id="SSF53271">
    <property type="entry name" value="PRTase-like"/>
    <property type="match status" value="1"/>
</dbReference>
<accession>A0ABV5AWQ7</accession>
<keyword evidence="4" id="KW-1185">Reference proteome</keyword>
<sequence>MNKYSFNVLDQLNLDIQITDNPYQIPLDDLFALAARINKKRSFLFVSKILGKHIPVKPHTGLLGALSLGLLLQAQNGEQLPVEMDEIVRGFSDPAEAAKLHEKLKQNRLPVPKPTIFIGFAETATALGHGMFDLFTGPARFIHTTRENIHETSPRLSFEEEHSHATAHRCYAADADFFKGEDTIVLVDDEITTGKTALNIIKDIQQKHPRRHYVLASLLDWRSEEQKSQFTQVEQSMGITIDCISLIQGKISVSGTPEVMANLSHLPTDEAGEQRIRSISLSEYFDHLGYSSVNSLGDVNKEPYLKLSGRFGMSAQESYALDESISNAAACLMQYRTDKSTLCLGTGEFMYIPMRIAAEMGEGIFYQSSTRSPIHPFADEAYAVKNKFAFQSPDDPAIPYYFYNVPKGVYGELFVFIERSSHPDALKSYEKALLSTGIPQINMVLF</sequence>
<dbReference type="InterPro" id="IPR022537">
    <property type="entry name" value="TRSP_dom"/>
</dbReference>
<feature type="domain" description="Orotate phosphoribosyltransferase-like" evidence="2">
    <location>
        <begin position="30"/>
        <end position="250"/>
    </location>
</feature>
<evidence type="ECO:0000259" key="2">
    <source>
        <dbReference type="Pfam" id="PF15609"/>
    </source>
</evidence>
<feature type="domain" description="TRSP" evidence="1">
    <location>
        <begin position="308"/>
        <end position="428"/>
    </location>
</feature>
<dbReference type="Pfam" id="PF12500">
    <property type="entry name" value="TRSP"/>
    <property type="match status" value="1"/>
</dbReference>
<gene>
    <name evidence="3" type="ORF">ACE41H_17015</name>
</gene>
<reference evidence="3 4" key="1">
    <citation type="submission" date="2024-09" db="EMBL/GenBank/DDBJ databases">
        <title>Paenibacillus zeirhizospherea sp. nov., isolated from surface of the maize (Zea mays) roots in a horticulture field, Hungary.</title>
        <authorList>
            <person name="Marton D."/>
            <person name="Farkas M."/>
            <person name="Bedics A."/>
            <person name="Toth E."/>
            <person name="Tancsics A."/>
            <person name="Boka K."/>
            <person name="Maroti G."/>
            <person name="Kriszt B."/>
            <person name="Cserhati M."/>
        </authorList>
    </citation>
    <scope>NUCLEOTIDE SEQUENCE [LARGE SCALE GENOMIC DNA]</scope>
    <source>
        <strain evidence="3 4">KCTC 33519</strain>
    </source>
</reference>
<evidence type="ECO:0000259" key="1">
    <source>
        <dbReference type="Pfam" id="PF12500"/>
    </source>
</evidence>
<organism evidence="3 4">
    <name type="scientific">Paenibacillus enshidis</name>
    <dbReference type="NCBI Taxonomy" id="1458439"/>
    <lineage>
        <taxon>Bacteria</taxon>
        <taxon>Bacillati</taxon>
        <taxon>Bacillota</taxon>
        <taxon>Bacilli</taxon>
        <taxon>Bacillales</taxon>
        <taxon>Paenibacillaceae</taxon>
        <taxon>Paenibacillus</taxon>
    </lineage>
</organism>
<keyword evidence="3" id="KW-0328">Glycosyltransferase</keyword>
<dbReference type="Proteomes" id="UP001580346">
    <property type="component" value="Unassembled WGS sequence"/>
</dbReference>
<dbReference type="InterPro" id="IPR041688">
    <property type="entry name" value="PRTase_2"/>
</dbReference>
<dbReference type="InterPro" id="IPR029057">
    <property type="entry name" value="PRTase-like"/>
</dbReference>
<dbReference type="RefSeq" id="WP_375356675.1">
    <property type="nucleotide sequence ID" value="NZ_JBHHMI010000016.1"/>
</dbReference>
<dbReference type="Pfam" id="PF15609">
    <property type="entry name" value="PRTase_2"/>
    <property type="match status" value="1"/>
</dbReference>
<evidence type="ECO:0000313" key="3">
    <source>
        <dbReference type="EMBL" id="MFB5268465.1"/>
    </source>
</evidence>
<dbReference type="Gene3D" id="3.40.50.2020">
    <property type="match status" value="1"/>
</dbReference>
<dbReference type="PIRSF" id="PIRSF020967">
    <property type="entry name" value="UCP020967"/>
    <property type="match status" value="1"/>
</dbReference>
<name>A0ABV5AWQ7_9BACL</name>
<dbReference type="InterPro" id="IPR011214">
    <property type="entry name" value="UCP020967"/>
</dbReference>
<comment type="caution">
    <text evidence="3">The sequence shown here is derived from an EMBL/GenBank/DDBJ whole genome shotgun (WGS) entry which is preliminary data.</text>
</comment>
<dbReference type="InterPro" id="IPR000836">
    <property type="entry name" value="PRTase_dom"/>
</dbReference>
<dbReference type="CDD" id="cd06223">
    <property type="entry name" value="PRTases_typeI"/>
    <property type="match status" value="1"/>
</dbReference>
<evidence type="ECO:0000313" key="4">
    <source>
        <dbReference type="Proteomes" id="UP001580346"/>
    </source>
</evidence>
<dbReference type="GO" id="GO:0016757">
    <property type="term" value="F:glycosyltransferase activity"/>
    <property type="evidence" value="ECO:0007669"/>
    <property type="project" value="UniProtKB-KW"/>
</dbReference>
<protein>
    <submittedName>
        <fullName evidence="3">Phosphoribosyltransferase family protein</fullName>
    </submittedName>
</protein>